<feature type="region of interest" description="Disordered" evidence="7">
    <location>
        <begin position="1"/>
        <end position="40"/>
    </location>
</feature>
<evidence type="ECO:0000256" key="2">
    <source>
        <dbReference type="ARBA" id="ARBA00022723"/>
    </source>
</evidence>
<evidence type="ECO:0000256" key="6">
    <source>
        <dbReference type="ARBA" id="ARBA00023242"/>
    </source>
</evidence>
<dbReference type="SMART" id="SM00066">
    <property type="entry name" value="GAL4"/>
    <property type="match status" value="1"/>
</dbReference>
<dbReference type="SUPFAM" id="SSF57701">
    <property type="entry name" value="Zn2/Cys6 DNA-binding domain"/>
    <property type="match status" value="1"/>
</dbReference>
<dbReference type="InterPro" id="IPR036864">
    <property type="entry name" value="Zn2-C6_fun-type_DNA-bd_sf"/>
</dbReference>
<dbReference type="Pfam" id="PF04082">
    <property type="entry name" value="Fungal_trans"/>
    <property type="match status" value="1"/>
</dbReference>
<protein>
    <recommendedName>
        <fullName evidence="8">Zn(2)-C6 fungal-type domain-containing protein</fullName>
    </recommendedName>
</protein>
<dbReference type="InterPro" id="IPR001138">
    <property type="entry name" value="Zn2Cys6_DnaBD"/>
</dbReference>
<evidence type="ECO:0000313" key="9">
    <source>
        <dbReference type="EMBL" id="KIV81764.1"/>
    </source>
</evidence>
<keyword evidence="3" id="KW-0805">Transcription regulation</keyword>
<evidence type="ECO:0000256" key="1">
    <source>
        <dbReference type="ARBA" id="ARBA00004123"/>
    </source>
</evidence>
<dbReference type="Gene3D" id="4.10.240.10">
    <property type="entry name" value="Zn(2)-C6 fungal-type DNA-binding domain"/>
    <property type="match status" value="1"/>
</dbReference>
<keyword evidence="4" id="KW-0238">DNA-binding</keyword>
<evidence type="ECO:0000256" key="3">
    <source>
        <dbReference type="ARBA" id="ARBA00023015"/>
    </source>
</evidence>
<evidence type="ECO:0000256" key="4">
    <source>
        <dbReference type="ARBA" id="ARBA00023125"/>
    </source>
</evidence>
<dbReference type="GO" id="GO:0008270">
    <property type="term" value="F:zinc ion binding"/>
    <property type="evidence" value="ECO:0007669"/>
    <property type="project" value="InterPro"/>
</dbReference>
<evidence type="ECO:0000313" key="10">
    <source>
        <dbReference type="Proteomes" id="UP000053599"/>
    </source>
</evidence>
<dbReference type="PROSITE" id="PS00463">
    <property type="entry name" value="ZN2_CY6_FUNGAL_1"/>
    <property type="match status" value="1"/>
</dbReference>
<dbReference type="OrthoDB" id="8062037at2759"/>
<evidence type="ECO:0000256" key="5">
    <source>
        <dbReference type="ARBA" id="ARBA00023163"/>
    </source>
</evidence>
<dbReference type="PANTHER" id="PTHR31845:SF39">
    <property type="entry name" value="TRANSCRIPTION FACTOR PBCR-RELATED"/>
    <property type="match status" value="1"/>
</dbReference>
<dbReference type="GO" id="GO:0000976">
    <property type="term" value="F:transcription cis-regulatory region binding"/>
    <property type="evidence" value="ECO:0007669"/>
    <property type="project" value="TreeGrafter"/>
</dbReference>
<gene>
    <name evidence="9" type="ORF">PV11_03926</name>
</gene>
<dbReference type="STRING" id="1016849.A0A0D1YL15"/>
<evidence type="ECO:0000259" key="8">
    <source>
        <dbReference type="PROSITE" id="PS50048"/>
    </source>
</evidence>
<name>A0A0D1YL15_9EURO</name>
<sequence>MTSNNDVDADGHSDVSDESDDVEQHHSNPPQNAKKQRSSRACIACRRMKTRCEFDEALGTACKLCIRARRQCVMQTLPRRRKRKTTERVADLEKKINALTALLANNDGSTAEKTTPDTTSDGIKTSNPDHPLSQSQSLITEALNRGFFDWPTACQAFDRYRSDMSHYFPFVVFPAICDANKVKERQPLLFFSIVIVALGTSRGPTNPELWDMLTKELALRIIFRGERSLELVQTLLVHVTWWHRTKEMRELNFNQITHMACTMAVDIGLGRRSHKSMSAQGIEAHELESLAGRRAWLGCYYLATSISMSLRHPNFVRWSVYIEECLDVLSSAPSTLPSDRWLCDLIRIQHIAEDASIVFAMDDPGSVVSFKDVKTQYQIGVFRQQLEQWRRFAHSDLQQGLSSPWPPEYTSVAVSVLTCLVPKAFVRCIEANVMLFVHEVAIHSQHDIDELRSPQRLLSELPLRKAGNHAVAPSEQDLQFVSSRVESLFACLAAIHAYFDAMLAMDLDTLCALPNFFFVRTGYAGRALRKLLFICETQANASGEFLINIEDLKFDEYTSAIVQLFLKTHEENNSPISRAFCLLFSQIKLQGSKTLNSHCPPISGIDEHQDLSSTVTATLAAGSGASSTNGQVNPTSPDLLSTKVTAPIDLTSHIVGDQSINHESTIFGQQIMPAIDPGPQMDLPLWLQTDANNAAMSDVDVLQYFDQGFGFDDLEMFNFDDINFLTGGEGRQQ</sequence>
<dbReference type="GO" id="GO:0000981">
    <property type="term" value="F:DNA-binding transcription factor activity, RNA polymerase II-specific"/>
    <property type="evidence" value="ECO:0007669"/>
    <property type="project" value="InterPro"/>
</dbReference>
<dbReference type="PROSITE" id="PS50048">
    <property type="entry name" value="ZN2_CY6_FUNGAL_2"/>
    <property type="match status" value="1"/>
</dbReference>
<dbReference type="CDD" id="cd12148">
    <property type="entry name" value="fungal_TF_MHR"/>
    <property type="match status" value="1"/>
</dbReference>
<reference evidence="9 10" key="1">
    <citation type="submission" date="2015-01" db="EMBL/GenBank/DDBJ databases">
        <title>The Genome Sequence of Exophiala sideris CBS121828.</title>
        <authorList>
            <consortium name="The Broad Institute Genomics Platform"/>
            <person name="Cuomo C."/>
            <person name="de Hoog S."/>
            <person name="Gorbushina A."/>
            <person name="Stielow B."/>
            <person name="Teixiera M."/>
            <person name="Abouelleil A."/>
            <person name="Chapman S.B."/>
            <person name="Priest M."/>
            <person name="Young S.K."/>
            <person name="Wortman J."/>
            <person name="Nusbaum C."/>
            <person name="Birren B."/>
        </authorList>
    </citation>
    <scope>NUCLEOTIDE SEQUENCE [LARGE SCALE GENOMIC DNA]</scope>
    <source>
        <strain evidence="9 10">CBS 121828</strain>
    </source>
</reference>
<comment type="subcellular location">
    <subcellularLocation>
        <location evidence="1">Nucleus</location>
    </subcellularLocation>
</comment>
<dbReference type="EMBL" id="KN846952">
    <property type="protein sequence ID" value="KIV81764.1"/>
    <property type="molecule type" value="Genomic_DNA"/>
</dbReference>
<dbReference type="InterPro" id="IPR007219">
    <property type="entry name" value="XnlR_reg_dom"/>
</dbReference>
<dbReference type="PANTHER" id="PTHR31845">
    <property type="entry name" value="FINGER DOMAIN PROTEIN, PUTATIVE-RELATED"/>
    <property type="match status" value="1"/>
</dbReference>
<proteinExistence type="predicted"/>
<feature type="region of interest" description="Disordered" evidence="7">
    <location>
        <begin position="107"/>
        <end position="134"/>
    </location>
</feature>
<dbReference type="GO" id="GO:0006351">
    <property type="term" value="P:DNA-templated transcription"/>
    <property type="evidence" value="ECO:0007669"/>
    <property type="project" value="InterPro"/>
</dbReference>
<dbReference type="AlphaFoldDB" id="A0A0D1YL15"/>
<dbReference type="InterPro" id="IPR051089">
    <property type="entry name" value="prtT"/>
</dbReference>
<keyword evidence="5" id="KW-0804">Transcription</keyword>
<keyword evidence="2" id="KW-0479">Metal-binding</keyword>
<evidence type="ECO:0000256" key="7">
    <source>
        <dbReference type="SAM" id="MobiDB-lite"/>
    </source>
</evidence>
<dbReference type="HOGENOM" id="CLU_006524_0_2_1"/>
<feature type="domain" description="Zn(2)-C6 fungal-type" evidence="8">
    <location>
        <begin position="41"/>
        <end position="74"/>
    </location>
</feature>
<organism evidence="9 10">
    <name type="scientific">Exophiala sideris</name>
    <dbReference type="NCBI Taxonomy" id="1016849"/>
    <lineage>
        <taxon>Eukaryota</taxon>
        <taxon>Fungi</taxon>
        <taxon>Dikarya</taxon>
        <taxon>Ascomycota</taxon>
        <taxon>Pezizomycotina</taxon>
        <taxon>Eurotiomycetes</taxon>
        <taxon>Chaetothyriomycetidae</taxon>
        <taxon>Chaetothyriales</taxon>
        <taxon>Herpotrichiellaceae</taxon>
        <taxon>Exophiala</taxon>
    </lineage>
</organism>
<dbReference type="GO" id="GO:0005634">
    <property type="term" value="C:nucleus"/>
    <property type="evidence" value="ECO:0007669"/>
    <property type="project" value="UniProtKB-SubCell"/>
</dbReference>
<dbReference type="Proteomes" id="UP000053599">
    <property type="component" value="Unassembled WGS sequence"/>
</dbReference>
<keyword evidence="6" id="KW-0539">Nucleus</keyword>
<dbReference type="CDD" id="cd00067">
    <property type="entry name" value="GAL4"/>
    <property type="match status" value="1"/>
</dbReference>
<accession>A0A0D1YL15</accession>